<accession>A0A6N7VI54</accession>
<reference evidence="2 3" key="1">
    <citation type="submission" date="2019-08" db="EMBL/GenBank/DDBJ databases">
        <title>In-depth cultivation of the pig gut microbiome towards novel bacterial diversity and tailored functional studies.</title>
        <authorList>
            <person name="Wylensek D."/>
            <person name="Hitch T.C.A."/>
            <person name="Clavel T."/>
        </authorList>
    </citation>
    <scope>NUCLEOTIDE SEQUENCE [LARGE SCALE GENOMIC DNA]</scope>
    <source>
        <strain evidence="2 3">LKV-472-APC-3</strain>
    </source>
</reference>
<dbReference type="Pfam" id="PF00300">
    <property type="entry name" value="His_Phos_1"/>
    <property type="match status" value="1"/>
</dbReference>
<evidence type="ECO:0000313" key="2">
    <source>
        <dbReference type="EMBL" id="MSS56789.1"/>
    </source>
</evidence>
<evidence type="ECO:0000256" key="1">
    <source>
        <dbReference type="PIRSR" id="PIRSR613078-2"/>
    </source>
</evidence>
<dbReference type="RefSeq" id="WP_154556362.1">
    <property type="nucleotide sequence ID" value="NZ_JAQCYS010000005.1"/>
</dbReference>
<proteinExistence type="predicted"/>
<feature type="binding site" evidence="1">
    <location>
        <position position="57"/>
    </location>
    <ligand>
        <name>substrate</name>
    </ligand>
</feature>
<dbReference type="InterPro" id="IPR001345">
    <property type="entry name" value="PG/BPGM_mutase_AS"/>
</dbReference>
<dbReference type="SUPFAM" id="SSF53254">
    <property type="entry name" value="Phosphoglycerate mutase-like"/>
    <property type="match status" value="1"/>
</dbReference>
<comment type="caution">
    <text evidence="2">The sequence shown here is derived from an EMBL/GenBank/DDBJ whole genome shotgun (WGS) entry which is preliminary data.</text>
</comment>
<dbReference type="Proteomes" id="UP000434241">
    <property type="component" value="Unassembled WGS sequence"/>
</dbReference>
<protein>
    <submittedName>
        <fullName evidence="2">Histidine phosphatase family protein</fullName>
    </submittedName>
</protein>
<feature type="binding site" evidence="1">
    <location>
        <begin position="7"/>
        <end position="14"/>
    </location>
    <ligand>
        <name>substrate</name>
    </ligand>
</feature>
<dbReference type="CDD" id="cd07067">
    <property type="entry name" value="HP_PGM_like"/>
    <property type="match status" value="1"/>
</dbReference>
<gene>
    <name evidence="2" type="ORF">FYJ55_07780</name>
</gene>
<dbReference type="GO" id="GO:0016791">
    <property type="term" value="F:phosphatase activity"/>
    <property type="evidence" value="ECO:0007669"/>
    <property type="project" value="TreeGrafter"/>
</dbReference>
<dbReference type="PIRSF" id="PIRSF000709">
    <property type="entry name" value="6PFK_2-Ptase"/>
    <property type="match status" value="1"/>
</dbReference>
<dbReference type="SMART" id="SM00855">
    <property type="entry name" value="PGAM"/>
    <property type="match status" value="1"/>
</dbReference>
<dbReference type="InterPro" id="IPR029033">
    <property type="entry name" value="His_PPase_superfam"/>
</dbReference>
<dbReference type="EMBL" id="VUMR01000043">
    <property type="protein sequence ID" value="MSS56789.1"/>
    <property type="molecule type" value="Genomic_DNA"/>
</dbReference>
<dbReference type="PROSITE" id="PS00175">
    <property type="entry name" value="PG_MUTASE"/>
    <property type="match status" value="1"/>
</dbReference>
<evidence type="ECO:0000313" key="3">
    <source>
        <dbReference type="Proteomes" id="UP000434241"/>
    </source>
</evidence>
<dbReference type="InterPro" id="IPR013078">
    <property type="entry name" value="His_Pase_superF_clade-1"/>
</dbReference>
<dbReference type="InterPro" id="IPR050275">
    <property type="entry name" value="PGM_Phosphatase"/>
</dbReference>
<dbReference type="AlphaFoldDB" id="A0A6N7VI54"/>
<dbReference type="PANTHER" id="PTHR48100:SF44">
    <property type="entry name" value="PHOSPHATASE C1620.13-RELATED"/>
    <property type="match status" value="1"/>
</dbReference>
<dbReference type="PANTHER" id="PTHR48100">
    <property type="entry name" value="BROAD-SPECIFICITY PHOSPHATASE YOR283W-RELATED"/>
    <property type="match status" value="1"/>
</dbReference>
<dbReference type="GeneID" id="93159195"/>
<keyword evidence="3" id="KW-1185">Reference proteome</keyword>
<sequence>MKIWITRHGQTALNKQKLMQGLTDEPLNETGIQQAKEARKKIGDIHFDAVYASPLQRAIQTASIIGNVDQKDVKIDSRIIEVDFGDYELRNYFKLGLKMTSYWTFPELLPNPNSVESVKSMVKRSQSFLKELEKKNYENVLIVCHGGIIRSLCGYLEDRKNGIKWRPKPNNCEIRVYESNHGKHTFIETFK</sequence>
<organism evidence="2 3">
    <name type="scientific">Holdemanella porci</name>
    <dbReference type="NCBI Taxonomy" id="2652276"/>
    <lineage>
        <taxon>Bacteria</taxon>
        <taxon>Bacillati</taxon>
        <taxon>Bacillota</taxon>
        <taxon>Erysipelotrichia</taxon>
        <taxon>Erysipelotrichales</taxon>
        <taxon>Erysipelotrichaceae</taxon>
        <taxon>Holdemanella</taxon>
    </lineage>
</organism>
<name>A0A6N7VI54_9FIRM</name>
<dbReference type="GO" id="GO:0005829">
    <property type="term" value="C:cytosol"/>
    <property type="evidence" value="ECO:0007669"/>
    <property type="project" value="TreeGrafter"/>
</dbReference>
<dbReference type="Gene3D" id="3.40.50.1240">
    <property type="entry name" value="Phosphoglycerate mutase-like"/>
    <property type="match status" value="1"/>
</dbReference>